<keyword evidence="4" id="KW-1185">Reference proteome</keyword>
<keyword evidence="2" id="KW-0472">Membrane</keyword>
<keyword evidence="2" id="KW-0812">Transmembrane</keyword>
<protein>
    <submittedName>
        <fullName evidence="3">Uncharacterized protein</fullName>
    </submittedName>
</protein>
<evidence type="ECO:0000313" key="3">
    <source>
        <dbReference type="EMBL" id="OAD79347.1"/>
    </source>
</evidence>
<feature type="coiled-coil region" evidence="1">
    <location>
        <begin position="38"/>
        <end position="65"/>
    </location>
</feature>
<proteinExistence type="predicted"/>
<reference evidence="4" key="1">
    <citation type="submission" date="2015-06" db="EMBL/GenBank/DDBJ databases">
        <title>Expansion of signal transduction pathways in fungi by whole-genome duplication.</title>
        <authorList>
            <consortium name="DOE Joint Genome Institute"/>
            <person name="Corrochano L.M."/>
            <person name="Kuo A."/>
            <person name="Marcet-Houben M."/>
            <person name="Polaino S."/>
            <person name="Salamov A."/>
            <person name="Villalobos J.M."/>
            <person name="Alvarez M.I."/>
            <person name="Avalos J."/>
            <person name="Benito E.P."/>
            <person name="Benoit I."/>
            <person name="Burger G."/>
            <person name="Camino L.P."/>
            <person name="Canovas D."/>
            <person name="Cerda-Olmedo E."/>
            <person name="Cheng J.-F."/>
            <person name="Dominguez A."/>
            <person name="Elias M."/>
            <person name="Eslava A.P."/>
            <person name="Glaser F."/>
            <person name="Grimwood J."/>
            <person name="Gutierrez G."/>
            <person name="Heitman J."/>
            <person name="Henrissat B."/>
            <person name="Iturriaga E.A."/>
            <person name="Lang B.F."/>
            <person name="Lavin J.L."/>
            <person name="Lee S."/>
            <person name="Li W."/>
            <person name="Lindquist E."/>
            <person name="Lopez-Garcia S."/>
            <person name="Luque E.M."/>
            <person name="Marcos A.T."/>
            <person name="Martin J."/>
            <person name="McCluskey K."/>
            <person name="Medina H.R."/>
            <person name="Miralles-Duran A."/>
            <person name="Miyazaki A."/>
            <person name="Munoz-Torres E."/>
            <person name="Oguiza J.A."/>
            <person name="Ohm R."/>
            <person name="Olmedo M."/>
            <person name="Orejas M."/>
            <person name="Ortiz-Castellanos L."/>
            <person name="Pisabarro A.G."/>
            <person name="Rodriguez-Romero J."/>
            <person name="Ruiz-Herrera J."/>
            <person name="Ruiz-Vazquez R."/>
            <person name="Sanz C."/>
            <person name="Schackwitz W."/>
            <person name="Schmutz J."/>
            <person name="Shahriari M."/>
            <person name="Shelest E."/>
            <person name="Silva-Franco F."/>
            <person name="Soanes D."/>
            <person name="Syed K."/>
            <person name="Tagua V.G."/>
            <person name="Talbot N.J."/>
            <person name="Thon M."/>
            <person name="De vries R.P."/>
            <person name="Wiebenga A."/>
            <person name="Yadav J.S."/>
            <person name="Braun E.L."/>
            <person name="Baker S."/>
            <person name="Garre V."/>
            <person name="Horwitz B."/>
            <person name="Torres-Martinez S."/>
            <person name="Idnurm A."/>
            <person name="Herrera-Estrella A."/>
            <person name="Gabaldon T."/>
            <person name="Grigoriev I.V."/>
        </authorList>
    </citation>
    <scope>NUCLEOTIDE SEQUENCE [LARGE SCALE GENOMIC DNA]</scope>
    <source>
        <strain evidence="4">NRRL 1555(-)</strain>
    </source>
</reference>
<dbReference type="Proteomes" id="UP000077315">
    <property type="component" value="Unassembled WGS sequence"/>
</dbReference>
<gene>
    <name evidence="3" type="ORF">PHYBLDRAFT_58397</name>
</gene>
<organism evidence="3 4">
    <name type="scientific">Phycomyces blakesleeanus (strain ATCC 8743b / DSM 1359 / FGSC 10004 / NBRC 33097 / NRRL 1555)</name>
    <dbReference type="NCBI Taxonomy" id="763407"/>
    <lineage>
        <taxon>Eukaryota</taxon>
        <taxon>Fungi</taxon>
        <taxon>Fungi incertae sedis</taxon>
        <taxon>Mucoromycota</taxon>
        <taxon>Mucoromycotina</taxon>
        <taxon>Mucoromycetes</taxon>
        <taxon>Mucorales</taxon>
        <taxon>Phycomycetaceae</taxon>
        <taxon>Phycomyces</taxon>
    </lineage>
</organism>
<dbReference type="EMBL" id="KV440972">
    <property type="protein sequence ID" value="OAD79347.1"/>
    <property type="molecule type" value="Genomic_DNA"/>
</dbReference>
<feature type="transmembrane region" description="Helical" evidence="2">
    <location>
        <begin position="102"/>
        <end position="121"/>
    </location>
</feature>
<dbReference type="RefSeq" id="XP_018297387.1">
    <property type="nucleotide sequence ID" value="XM_018440312.1"/>
</dbReference>
<evidence type="ECO:0000256" key="1">
    <source>
        <dbReference type="SAM" id="Coils"/>
    </source>
</evidence>
<keyword evidence="2" id="KW-1133">Transmembrane helix</keyword>
<name>A0A167QA08_PHYB8</name>
<accession>A0A167QA08</accession>
<evidence type="ECO:0000313" key="4">
    <source>
        <dbReference type="Proteomes" id="UP000077315"/>
    </source>
</evidence>
<dbReference type="InParanoid" id="A0A167QA08"/>
<dbReference type="VEuPathDB" id="FungiDB:PHYBLDRAFT_58397"/>
<keyword evidence="1" id="KW-0175">Coiled coil</keyword>
<dbReference type="AlphaFoldDB" id="A0A167QA08"/>
<dbReference type="GeneID" id="29001218"/>
<sequence length="122" mass="13770">MLQLLLTNCMQSLPAELVTFLTSMQSQFNALNECTEHLESLAAKNVQLHAQLANVQQENANLRFQLLQNNHCKKMPDSHTFSNNRPWIVDIWSGHLIQTFNIGSLFCILGFGFLILGTAILL</sequence>
<evidence type="ECO:0000256" key="2">
    <source>
        <dbReference type="SAM" id="Phobius"/>
    </source>
</evidence>